<evidence type="ECO:0000313" key="3">
    <source>
        <dbReference type="Proteomes" id="UP000612808"/>
    </source>
</evidence>
<dbReference type="InterPro" id="IPR003779">
    <property type="entry name" value="CMD-like"/>
</dbReference>
<name>A0A8J3NDP7_9ACTN</name>
<dbReference type="EMBL" id="BOMB01000023">
    <property type="protein sequence ID" value="GID13160.1"/>
    <property type="molecule type" value="Genomic_DNA"/>
</dbReference>
<dbReference type="SUPFAM" id="SSF69118">
    <property type="entry name" value="AhpD-like"/>
    <property type="match status" value="1"/>
</dbReference>
<gene>
    <name evidence="2" type="ORF">Aru02nite_40490</name>
</gene>
<accession>A0A8J3NDP7</accession>
<evidence type="ECO:0000313" key="2">
    <source>
        <dbReference type="EMBL" id="GID13160.1"/>
    </source>
</evidence>
<comment type="caution">
    <text evidence="2">The sequence shown here is derived from an EMBL/GenBank/DDBJ whole genome shotgun (WGS) entry which is preliminary data.</text>
</comment>
<organism evidence="2 3">
    <name type="scientific">Actinocatenispora rupis</name>
    <dbReference type="NCBI Taxonomy" id="519421"/>
    <lineage>
        <taxon>Bacteria</taxon>
        <taxon>Bacillati</taxon>
        <taxon>Actinomycetota</taxon>
        <taxon>Actinomycetes</taxon>
        <taxon>Micromonosporales</taxon>
        <taxon>Micromonosporaceae</taxon>
        <taxon>Actinocatenispora</taxon>
    </lineage>
</organism>
<dbReference type="NCBIfam" id="TIGR00778">
    <property type="entry name" value="ahpD_dom"/>
    <property type="match status" value="1"/>
</dbReference>
<evidence type="ECO:0000259" key="1">
    <source>
        <dbReference type="Pfam" id="PF02627"/>
    </source>
</evidence>
<dbReference type="PANTHER" id="PTHR34846:SF10">
    <property type="entry name" value="CYTOPLASMIC PROTEIN"/>
    <property type="match status" value="1"/>
</dbReference>
<dbReference type="PANTHER" id="PTHR34846">
    <property type="entry name" value="4-CARBOXYMUCONOLACTONE DECARBOXYLASE FAMILY PROTEIN (AFU_ORTHOLOGUE AFUA_6G11590)"/>
    <property type="match status" value="1"/>
</dbReference>
<dbReference type="Proteomes" id="UP000612808">
    <property type="component" value="Unassembled WGS sequence"/>
</dbReference>
<feature type="domain" description="Carboxymuconolactone decarboxylase-like" evidence="1">
    <location>
        <begin position="8"/>
        <end position="90"/>
    </location>
</feature>
<dbReference type="GO" id="GO:0051920">
    <property type="term" value="F:peroxiredoxin activity"/>
    <property type="evidence" value="ECO:0007669"/>
    <property type="project" value="InterPro"/>
</dbReference>
<dbReference type="Gene3D" id="1.20.1290.10">
    <property type="entry name" value="AhpD-like"/>
    <property type="match status" value="1"/>
</dbReference>
<dbReference type="AlphaFoldDB" id="A0A8J3NDP7"/>
<proteinExistence type="predicted"/>
<dbReference type="InterPro" id="IPR029032">
    <property type="entry name" value="AhpD-like"/>
</dbReference>
<reference evidence="2" key="1">
    <citation type="submission" date="2021-01" db="EMBL/GenBank/DDBJ databases">
        <title>Whole genome shotgun sequence of Actinocatenispora rupis NBRC 107355.</title>
        <authorList>
            <person name="Komaki H."/>
            <person name="Tamura T."/>
        </authorList>
    </citation>
    <scope>NUCLEOTIDE SEQUENCE</scope>
    <source>
        <strain evidence="2">NBRC 107355</strain>
    </source>
</reference>
<dbReference type="InterPro" id="IPR004675">
    <property type="entry name" value="AhpD_core"/>
</dbReference>
<dbReference type="Pfam" id="PF02627">
    <property type="entry name" value="CMD"/>
    <property type="match status" value="1"/>
</dbReference>
<sequence>MNIAQAQPEIYRAMRELNRTVEGAGLDPKLLELIKIRSSQLNHCAYCIDMHTKDARAIGETEQRLYALSAWHEAPFFTDRERAALALAEAVTVLTDGFVPDEVYAAAAEHFDEKELALVVWATTVINGWNRVAVATRMQPGEYVSHRTPA</sequence>
<keyword evidence="3" id="KW-1185">Reference proteome</keyword>
<protein>
    <submittedName>
        <fullName evidence="2">Alkyl hydroperoxide reductase AhpD</fullName>
    </submittedName>
</protein>